<sequence>MEFAAAALSSLASGLGGAATAATSAVSSVGSAIGGASTFASILQGGAGLVGAMSAVRSGDAQAEALRQAALDAEQDRRAVGVDSINQQTSLRKALIQSLGERDVAYAASGVDTSFGTPAVARQAAEADTQNALSQVQDDTAAKQARLSARAASYRQQASEASSAGWIKGVGSILTAGAGILGRK</sequence>
<dbReference type="RefSeq" id="WP_088520337.1">
    <property type="nucleotide sequence ID" value="NZ_FYDG01000003.1"/>
</dbReference>
<evidence type="ECO:0000256" key="1">
    <source>
        <dbReference type="SAM" id="SignalP"/>
    </source>
</evidence>
<gene>
    <name evidence="2" type="ORF">SAMN06265338_103221</name>
</gene>
<dbReference type="EMBL" id="FYDG01000003">
    <property type="protein sequence ID" value="SNB69454.1"/>
    <property type="molecule type" value="Genomic_DNA"/>
</dbReference>
<name>A0A212RB97_RHOAC</name>
<organism evidence="2 3">
    <name type="scientific">Rhodoblastus acidophilus</name>
    <name type="common">Rhodopseudomonas acidophila</name>
    <dbReference type="NCBI Taxonomy" id="1074"/>
    <lineage>
        <taxon>Bacteria</taxon>
        <taxon>Pseudomonadati</taxon>
        <taxon>Pseudomonadota</taxon>
        <taxon>Alphaproteobacteria</taxon>
        <taxon>Hyphomicrobiales</taxon>
        <taxon>Rhodoblastaceae</taxon>
        <taxon>Rhodoblastus</taxon>
    </lineage>
</organism>
<keyword evidence="3" id="KW-1185">Reference proteome</keyword>
<accession>A0A212RB97</accession>
<dbReference type="OrthoDB" id="8410728at2"/>
<reference evidence="3" key="1">
    <citation type="submission" date="2017-06" db="EMBL/GenBank/DDBJ databases">
        <authorList>
            <person name="Varghese N."/>
            <person name="Submissions S."/>
        </authorList>
    </citation>
    <scope>NUCLEOTIDE SEQUENCE [LARGE SCALE GENOMIC DNA]</scope>
    <source>
        <strain evidence="3">DSM 137</strain>
    </source>
</reference>
<dbReference type="AlphaFoldDB" id="A0A212RB97"/>
<dbReference type="Proteomes" id="UP000198418">
    <property type="component" value="Unassembled WGS sequence"/>
</dbReference>
<protein>
    <submittedName>
        <fullName evidence="2">Uncharacterized protein</fullName>
    </submittedName>
</protein>
<keyword evidence="1" id="KW-0732">Signal</keyword>
<feature type="signal peptide" evidence="1">
    <location>
        <begin position="1"/>
        <end position="21"/>
    </location>
</feature>
<evidence type="ECO:0000313" key="3">
    <source>
        <dbReference type="Proteomes" id="UP000198418"/>
    </source>
</evidence>
<proteinExistence type="predicted"/>
<feature type="chain" id="PRO_5013210949" evidence="1">
    <location>
        <begin position="22"/>
        <end position="184"/>
    </location>
</feature>
<evidence type="ECO:0000313" key="2">
    <source>
        <dbReference type="EMBL" id="SNB69454.1"/>
    </source>
</evidence>